<dbReference type="PANTHER" id="PTHR40137:SF2">
    <property type="entry name" value="PROTEIN GVPK 1"/>
    <property type="match status" value="1"/>
</dbReference>
<dbReference type="GO" id="GO:0031412">
    <property type="term" value="P:gas vesicle organization"/>
    <property type="evidence" value="ECO:0007669"/>
    <property type="project" value="InterPro"/>
</dbReference>
<dbReference type="InterPro" id="IPR007805">
    <property type="entry name" value="GvpK"/>
</dbReference>
<evidence type="ECO:0000256" key="2">
    <source>
        <dbReference type="ARBA" id="ARBA00035108"/>
    </source>
</evidence>
<dbReference type="eggNOG" id="ENOG5031VJ8">
    <property type="taxonomic scope" value="Bacteria"/>
</dbReference>
<evidence type="ECO:0000313" key="5">
    <source>
        <dbReference type="EMBL" id="ADP84483.1"/>
    </source>
</evidence>
<dbReference type="KEGG" id="fri:FraEuI1c_6506"/>
<keyword evidence="6" id="KW-1185">Reference proteome</keyword>
<evidence type="ECO:0000256" key="1">
    <source>
        <dbReference type="ARBA" id="ARBA00022987"/>
    </source>
</evidence>
<sequence>MTKRGRAVRLTADPQEVGRGLGQVVVVLLELLRDLLERQAVRRVDSGTLPPAQVEELGQALIEVRDAIAQVRDSLGVSAEQTRAATARARELVGDWPPADLAADVEPASGASRGAAAGGGGERRSNHAGGHGTRRRPSGTPAIGRLLEAGRWRHEQGRPAAGVRGPAPPG</sequence>
<accession>E3J8E9</accession>
<keyword evidence="1" id="KW-0304">Gas vesicle</keyword>
<feature type="region of interest" description="Disordered" evidence="4">
    <location>
        <begin position="98"/>
        <end position="170"/>
    </location>
</feature>
<dbReference type="EMBL" id="CP002299">
    <property type="protein sequence ID" value="ADP84483.1"/>
    <property type="molecule type" value="Genomic_DNA"/>
</dbReference>
<dbReference type="GO" id="GO:0031411">
    <property type="term" value="C:gas vesicle"/>
    <property type="evidence" value="ECO:0007669"/>
    <property type="project" value="UniProtKB-SubCell"/>
</dbReference>
<comment type="subcellular location">
    <subcellularLocation>
        <location evidence="2">Gas vesicle</location>
    </subcellularLocation>
</comment>
<dbReference type="STRING" id="298654.FraEuI1c_6506"/>
<dbReference type="HOGENOM" id="CLU_1568464_0_0_11"/>
<protein>
    <submittedName>
        <fullName evidence="5">Gas vesicle K</fullName>
    </submittedName>
</protein>
<dbReference type="Proteomes" id="UP000002484">
    <property type="component" value="Chromosome"/>
</dbReference>
<name>E3J8E9_PSEI1</name>
<organism evidence="5 6">
    <name type="scientific">Pseudofrankia inefficax (strain DSM 45817 / CECT 9037 / DDB 130130 / EuI1c)</name>
    <name type="common">Frankia inefficax</name>
    <dbReference type="NCBI Taxonomy" id="298654"/>
    <lineage>
        <taxon>Bacteria</taxon>
        <taxon>Bacillati</taxon>
        <taxon>Actinomycetota</taxon>
        <taxon>Actinomycetes</taxon>
        <taxon>Frankiales</taxon>
        <taxon>Frankiaceae</taxon>
        <taxon>Pseudofrankia</taxon>
    </lineage>
</organism>
<feature type="compositionally biased region" description="Low complexity" evidence="4">
    <location>
        <begin position="158"/>
        <end position="170"/>
    </location>
</feature>
<evidence type="ECO:0000256" key="3">
    <source>
        <dbReference type="ARBA" id="ARBA00035659"/>
    </source>
</evidence>
<evidence type="ECO:0000313" key="6">
    <source>
        <dbReference type="Proteomes" id="UP000002484"/>
    </source>
</evidence>
<dbReference type="PANTHER" id="PTHR40137">
    <property type="entry name" value="PROTEIN GVPK 1"/>
    <property type="match status" value="1"/>
</dbReference>
<dbReference type="AlphaFoldDB" id="E3J8E9"/>
<evidence type="ECO:0000256" key="4">
    <source>
        <dbReference type="SAM" id="MobiDB-lite"/>
    </source>
</evidence>
<gene>
    <name evidence="5" type="ordered locus">FraEuI1c_6506</name>
</gene>
<dbReference type="Pfam" id="PF05121">
    <property type="entry name" value="GvpK"/>
    <property type="match status" value="1"/>
</dbReference>
<reference evidence="5 6" key="1">
    <citation type="submission" date="2010-10" db="EMBL/GenBank/DDBJ databases">
        <title>Complete sequence of Frankia sp. EuI1c.</title>
        <authorList>
            <consortium name="US DOE Joint Genome Institute"/>
            <person name="Lucas S."/>
            <person name="Copeland A."/>
            <person name="Lapidus A."/>
            <person name="Cheng J.-F."/>
            <person name="Bruce D."/>
            <person name="Goodwin L."/>
            <person name="Pitluck S."/>
            <person name="Chertkov O."/>
            <person name="Detter J.C."/>
            <person name="Han C."/>
            <person name="Tapia R."/>
            <person name="Land M."/>
            <person name="Hauser L."/>
            <person name="Jeffries C."/>
            <person name="Kyrpides N."/>
            <person name="Ivanova N."/>
            <person name="Mikhailova N."/>
            <person name="Beauchemin N."/>
            <person name="Sen A."/>
            <person name="Sur S.A."/>
            <person name="Gtari M."/>
            <person name="Wall L."/>
            <person name="Tisa L."/>
            <person name="Woyke T."/>
        </authorList>
    </citation>
    <scope>NUCLEOTIDE SEQUENCE [LARGE SCALE GENOMIC DNA]</scope>
    <source>
        <strain evidence="6">DSM 45817 / CECT 9037 / EuI1c</strain>
    </source>
</reference>
<comment type="similarity">
    <text evidence="3">Belongs to the gas vesicle GvpK family.</text>
</comment>
<proteinExistence type="inferred from homology"/>
<dbReference type="RefSeq" id="WP_013427595.1">
    <property type="nucleotide sequence ID" value="NC_014666.1"/>
</dbReference>
<dbReference type="InParanoid" id="E3J8E9"/>
<dbReference type="OrthoDB" id="5772958at2"/>
<feature type="compositionally biased region" description="Basic and acidic residues" evidence="4">
    <location>
        <begin position="148"/>
        <end position="157"/>
    </location>
</feature>